<evidence type="ECO:0000259" key="11">
    <source>
        <dbReference type="PROSITE" id="PS50262"/>
    </source>
</evidence>
<dbReference type="PROSITE" id="PS50262">
    <property type="entry name" value="G_PROTEIN_RECEP_F1_2"/>
    <property type="match status" value="1"/>
</dbReference>
<feature type="transmembrane region" description="Helical" evidence="10">
    <location>
        <begin position="140"/>
        <end position="164"/>
    </location>
</feature>
<feature type="domain" description="G-protein coupled receptors family 1 profile" evidence="11">
    <location>
        <begin position="98"/>
        <end position="161"/>
    </location>
</feature>
<evidence type="ECO:0000256" key="5">
    <source>
        <dbReference type="ARBA" id="ARBA00023040"/>
    </source>
</evidence>
<dbReference type="SUPFAM" id="SSF81321">
    <property type="entry name" value="Family A G protein-coupled receptor-like"/>
    <property type="match status" value="1"/>
</dbReference>
<dbReference type="GO" id="GO:0005886">
    <property type="term" value="C:plasma membrane"/>
    <property type="evidence" value="ECO:0007669"/>
    <property type="project" value="UniProtKB-SubCell"/>
</dbReference>
<organism evidence="12 13">
    <name type="scientific">Mytilus coruscus</name>
    <name type="common">Sea mussel</name>
    <dbReference type="NCBI Taxonomy" id="42192"/>
    <lineage>
        <taxon>Eukaryota</taxon>
        <taxon>Metazoa</taxon>
        <taxon>Spiralia</taxon>
        <taxon>Lophotrochozoa</taxon>
        <taxon>Mollusca</taxon>
        <taxon>Bivalvia</taxon>
        <taxon>Autobranchia</taxon>
        <taxon>Pteriomorphia</taxon>
        <taxon>Mytilida</taxon>
        <taxon>Mytiloidea</taxon>
        <taxon>Mytilidae</taxon>
        <taxon>Mytilinae</taxon>
        <taxon>Mytilus</taxon>
    </lineage>
</organism>
<accession>A0A6J8BFW3</accession>
<keyword evidence="6 10" id="KW-0472">Membrane</keyword>
<evidence type="ECO:0000256" key="2">
    <source>
        <dbReference type="ARBA" id="ARBA00022475"/>
    </source>
</evidence>
<evidence type="ECO:0000313" key="13">
    <source>
        <dbReference type="Proteomes" id="UP000507470"/>
    </source>
</evidence>
<keyword evidence="13" id="KW-1185">Reference proteome</keyword>
<evidence type="ECO:0000256" key="10">
    <source>
        <dbReference type="SAM" id="Phobius"/>
    </source>
</evidence>
<feature type="region of interest" description="Disordered" evidence="9">
    <location>
        <begin position="21"/>
        <end position="92"/>
    </location>
</feature>
<keyword evidence="2" id="KW-1003">Cell membrane</keyword>
<dbReference type="PRINTS" id="PR00237">
    <property type="entry name" value="GPCRRHODOPSN"/>
</dbReference>
<evidence type="ECO:0000256" key="8">
    <source>
        <dbReference type="ARBA" id="ARBA00023224"/>
    </source>
</evidence>
<feature type="compositionally biased region" description="Polar residues" evidence="9">
    <location>
        <begin position="21"/>
        <end position="68"/>
    </location>
</feature>
<keyword evidence="4 10" id="KW-1133">Transmembrane helix</keyword>
<evidence type="ECO:0000256" key="4">
    <source>
        <dbReference type="ARBA" id="ARBA00022989"/>
    </source>
</evidence>
<evidence type="ECO:0000256" key="9">
    <source>
        <dbReference type="SAM" id="MobiDB-lite"/>
    </source>
</evidence>
<gene>
    <name evidence="12" type="ORF">MCOR_17643</name>
</gene>
<dbReference type="InterPro" id="IPR000276">
    <property type="entry name" value="GPCR_Rhodpsn"/>
</dbReference>
<keyword evidence="7" id="KW-0675">Receptor</keyword>
<dbReference type="Gene3D" id="1.20.1070.10">
    <property type="entry name" value="Rhodopsin 7-helix transmembrane proteins"/>
    <property type="match status" value="1"/>
</dbReference>
<dbReference type="AlphaFoldDB" id="A0A6J8BFW3"/>
<keyword evidence="3 10" id="KW-0812">Transmembrane</keyword>
<feature type="transmembrane region" description="Helical" evidence="10">
    <location>
        <begin position="102"/>
        <end position="128"/>
    </location>
</feature>
<dbReference type="EMBL" id="CACVKT020003120">
    <property type="protein sequence ID" value="CAC5381774.1"/>
    <property type="molecule type" value="Genomic_DNA"/>
</dbReference>
<reference evidence="12 13" key="1">
    <citation type="submission" date="2020-06" db="EMBL/GenBank/DDBJ databases">
        <authorList>
            <person name="Li R."/>
            <person name="Bekaert M."/>
        </authorList>
    </citation>
    <scope>NUCLEOTIDE SEQUENCE [LARGE SCALE GENOMIC DNA]</scope>
    <source>
        <strain evidence="13">wild</strain>
    </source>
</reference>
<dbReference type="Pfam" id="PF00001">
    <property type="entry name" value="7tm_1"/>
    <property type="match status" value="1"/>
</dbReference>
<feature type="compositionally biased region" description="Basic and acidic residues" evidence="9">
    <location>
        <begin position="82"/>
        <end position="92"/>
    </location>
</feature>
<evidence type="ECO:0000256" key="7">
    <source>
        <dbReference type="ARBA" id="ARBA00023170"/>
    </source>
</evidence>
<proteinExistence type="predicted"/>
<evidence type="ECO:0000256" key="3">
    <source>
        <dbReference type="ARBA" id="ARBA00022692"/>
    </source>
</evidence>
<name>A0A6J8BFW3_MYTCO</name>
<dbReference type="PANTHER" id="PTHR24248">
    <property type="entry name" value="ADRENERGIC RECEPTOR-RELATED G-PROTEIN COUPLED RECEPTOR"/>
    <property type="match status" value="1"/>
</dbReference>
<keyword evidence="5" id="KW-0297">G-protein coupled receptor</keyword>
<dbReference type="Proteomes" id="UP000507470">
    <property type="component" value="Unassembled WGS sequence"/>
</dbReference>
<evidence type="ECO:0000256" key="1">
    <source>
        <dbReference type="ARBA" id="ARBA00004651"/>
    </source>
</evidence>
<protein>
    <recommendedName>
        <fullName evidence="11">G-protein coupled receptors family 1 profile domain-containing protein</fullName>
    </recommendedName>
</protein>
<evidence type="ECO:0000256" key="6">
    <source>
        <dbReference type="ARBA" id="ARBA00023136"/>
    </source>
</evidence>
<dbReference type="InterPro" id="IPR017452">
    <property type="entry name" value="GPCR_Rhodpsn_7TM"/>
</dbReference>
<sequence length="185" mass="20958">MSASDNSLDTSFTNISSVSISLAETDQKNTSPGTDQKNTSTGTDQKNTSTGTDQKNTSNGNQKNSSTGTDKEYTFTNGIVPERPRNKSKPEERISAAKRFSLMIIIINVVFILCYIPQLVSLFSLIYYRHFFISRTEDMVSVFTFIDQMVIINNCVNPFVYGMFDRRFRVEAKTLMCTYCKLRNN</sequence>
<evidence type="ECO:0000313" key="12">
    <source>
        <dbReference type="EMBL" id="CAC5381774.1"/>
    </source>
</evidence>
<keyword evidence="8" id="KW-0807">Transducer</keyword>
<comment type="subcellular location">
    <subcellularLocation>
        <location evidence="1">Cell membrane</location>
        <topology evidence="1">Multi-pass membrane protein</topology>
    </subcellularLocation>
</comment>
<dbReference type="OrthoDB" id="6081452at2759"/>
<dbReference type="GO" id="GO:0004930">
    <property type="term" value="F:G protein-coupled receptor activity"/>
    <property type="evidence" value="ECO:0007669"/>
    <property type="project" value="UniProtKB-KW"/>
</dbReference>